<evidence type="ECO:0000256" key="1">
    <source>
        <dbReference type="SAM" id="Phobius"/>
    </source>
</evidence>
<dbReference type="GeneID" id="14906396"/>
<dbReference type="EMBL" id="GL984019">
    <property type="protein sequence ID" value="EGR30291.1"/>
    <property type="molecule type" value="Genomic_DNA"/>
</dbReference>
<keyword evidence="1" id="KW-0472">Membrane</keyword>
<keyword evidence="1" id="KW-0812">Transmembrane</keyword>
<reference evidence="2 3" key="1">
    <citation type="submission" date="2011-07" db="EMBL/GenBank/DDBJ databases">
        <authorList>
            <person name="Coyne R."/>
            <person name="Brami D."/>
            <person name="Johnson J."/>
            <person name="Hostetler J."/>
            <person name="Hannick L."/>
            <person name="Clark T."/>
            <person name="Cassidy-Hanley D."/>
            <person name="Inman J."/>
        </authorList>
    </citation>
    <scope>NUCLEOTIDE SEQUENCE [LARGE SCALE GENOMIC DNA]</scope>
    <source>
        <strain evidence="2 3">G5</strain>
    </source>
</reference>
<keyword evidence="3" id="KW-1185">Reference proteome</keyword>
<evidence type="ECO:0000313" key="3">
    <source>
        <dbReference type="Proteomes" id="UP000008983"/>
    </source>
</evidence>
<organism evidence="2 3">
    <name type="scientific">Ichthyophthirius multifiliis</name>
    <name type="common">White spot disease agent</name>
    <name type="synonym">Ich</name>
    <dbReference type="NCBI Taxonomy" id="5932"/>
    <lineage>
        <taxon>Eukaryota</taxon>
        <taxon>Sar</taxon>
        <taxon>Alveolata</taxon>
        <taxon>Ciliophora</taxon>
        <taxon>Intramacronucleata</taxon>
        <taxon>Oligohymenophorea</taxon>
        <taxon>Hymenostomatida</taxon>
        <taxon>Ophryoglenina</taxon>
        <taxon>Ichthyophthirius</taxon>
    </lineage>
</organism>
<name>G0QWX0_ICHMU</name>
<proteinExistence type="predicted"/>
<dbReference type="InParanoid" id="G0QWX0"/>
<keyword evidence="1" id="KW-1133">Transmembrane helix</keyword>
<dbReference type="Proteomes" id="UP000008983">
    <property type="component" value="Unassembled WGS sequence"/>
</dbReference>
<feature type="transmembrane region" description="Helical" evidence="1">
    <location>
        <begin position="52"/>
        <end position="74"/>
    </location>
</feature>
<accession>G0QWX0</accession>
<dbReference type="AlphaFoldDB" id="G0QWX0"/>
<evidence type="ECO:0000313" key="2">
    <source>
        <dbReference type="EMBL" id="EGR30291.1"/>
    </source>
</evidence>
<feature type="transmembrane region" description="Helical" evidence="1">
    <location>
        <begin position="26"/>
        <end position="46"/>
    </location>
</feature>
<dbReference type="Gene3D" id="1.20.1250.20">
    <property type="entry name" value="MFS general substrate transporter like domains"/>
    <property type="match status" value="1"/>
</dbReference>
<dbReference type="SUPFAM" id="SSF103473">
    <property type="entry name" value="MFS general substrate transporter"/>
    <property type="match status" value="1"/>
</dbReference>
<gene>
    <name evidence="2" type="ORF">IMG5_135870</name>
</gene>
<dbReference type="RefSeq" id="XP_004031878.1">
    <property type="nucleotide sequence ID" value="XM_004031830.1"/>
</dbReference>
<dbReference type="STRING" id="857967.G0QWX0"/>
<dbReference type="InterPro" id="IPR036259">
    <property type="entry name" value="MFS_trans_sf"/>
</dbReference>
<sequence>MISVPFWIGMTAPVYGIIADKFGRRVYSLLGTILIGMTTISLLFIIPGDVKVIIIYISLIMLGVYIASLSAYLMPCYPLICERRFVGTAFDKKKGGKLNSRKPKIQEETREIISRLQSFVQ</sequence>
<protein>
    <submittedName>
        <fullName evidence="2">Major facilitator superfamily protein, putative</fullName>
    </submittedName>
</protein>